<dbReference type="FunFam" id="1.10.8.1220:FF:000001">
    <property type="entry name" value="Dynein axonemal heavy chain 5"/>
    <property type="match status" value="1"/>
</dbReference>
<evidence type="ECO:0000256" key="5">
    <source>
        <dbReference type="ARBA" id="ARBA00022701"/>
    </source>
</evidence>
<evidence type="ECO:0000259" key="24">
    <source>
        <dbReference type="Pfam" id="PF18198"/>
    </source>
</evidence>
<dbReference type="FunFam" id="3.40.50.300:FF:002141">
    <property type="entry name" value="Dynein heavy chain"/>
    <property type="match status" value="1"/>
</dbReference>
<dbReference type="OrthoDB" id="5593012at2759"/>
<feature type="domain" description="Dynein heavy chain linker" evidence="17">
    <location>
        <begin position="914"/>
        <end position="1315"/>
    </location>
</feature>
<feature type="domain" description="Dynein heavy chain 3 AAA+ lid" evidence="23">
    <location>
        <begin position="2299"/>
        <end position="2386"/>
    </location>
</feature>
<dbReference type="InterPro" id="IPR035706">
    <property type="entry name" value="AAA_9"/>
</dbReference>
<evidence type="ECO:0000259" key="17">
    <source>
        <dbReference type="Pfam" id="PF08393"/>
    </source>
</evidence>
<evidence type="ECO:0000256" key="6">
    <source>
        <dbReference type="ARBA" id="ARBA00022741"/>
    </source>
</evidence>
<dbReference type="InterPro" id="IPR042219">
    <property type="entry name" value="AAA_lid_11_sf"/>
</dbReference>
<evidence type="ECO:0000256" key="11">
    <source>
        <dbReference type="ARBA" id="ARBA00023069"/>
    </source>
</evidence>
<evidence type="ECO:0000256" key="12">
    <source>
        <dbReference type="ARBA" id="ARBA00023175"/>
    </source>
</evidence>
<dbReference type="Gene3D" id="3.10.490.20">
    <property type="match status" value="1"/>
</dbReference>
<dbReference type="Gene3D" id="3.20.180.20">
    <property type="entry name" value="Dynein heavy chain, N-terminal domain 2"/>
    <property type="match status" value="1"/>
</dbReference>
<evidence type="ECO:0000259" key="19">
    <source>
        <dbReference type="Pfam" id="PF12777"/>
    </source>
</evidence>
<dbReference type="Gene3D" id="1.20.920.20">
    <property type="match status" value="1"/>
</dbReference>
<dbReference type="FunFam" id="3.20.180.20:FF:000003">
    <property type="entry name" value="Dynein heavy chain 12, axonemal"/>
    <property type="match status" value="1"/>
</dbReference>
<dbReference type="Gene3D" id="1.20.1270.280">
    <property type="match status" value="1"/>
</dbReference>
<dbReference type="GO" id="GO:0003341">
    <property type="term" value="P:cilium movement"/>
    <property type="evidence" value="ECO:0007669"/>
    <property type="project" value="UniProtKB-ARBA"/>
</dbReference>
<gene>
    <name evidence="26" type="ORF">PSYICH_LOCUS12825</name>
</gene>
<evidence type="ECO:0000256" key="7">
    <source>
        <dbReference type="ARBA" id="ARBA00022840"/>
    </source>
</evidence>
<organism evidence="26 27">
    <name type="scientific">Psylliodes chrysocephalus</name>
    <dbReference type="NCBI Taxonomy" id="3402493"/>
    <lineage>
        <taxon>Eukaryota</taxon>
        <taxon>Metazoa</taxon>
        <taxon>Ecdysozoa</taxon>
        <taxon>Arthropoda</taxon>
        <taxon>Hexapoda</taxon>
        <taxon>Insecta</taxon>
        <taxon>Pterygota</taxon>
        <taxon>Neoptera</taxon>
        <taxon>Endopterygota</taxon>
        <taxon>Coleoptera</taxon>
        <taxon>Polyphaga</taxon>
        <taxon>Cucujiformia</taxon>
        <taxon>Chrysomeloidea</taxon>
        <taxon>Chrysomelidae</taxon>
        <taxon>Galerucinae</taxon>
        <taxon>Alticini</taxon>
        <taxon>Psylliodes</taxon>
    </lineage>
</organism>
<dbReference type="Pfam" id="PF12780">
    <property type="entry name" value="AAA_8"/>
    <property type="match status" value="1"/>
</dbReference>
<dbReference type="FunFam" id="1.10.8.710:FF:000004">
    <property type="entry name" value="Dynein axonemal heavy chain 6"/>
    <property type="match status" value="1"/>
</dbReference>
<dbReference type="FunFam" id="1.20.920.20:FF:000006">
    <property type="entry name" value="Dynein, axonemal, heavy chain 6"/>
    <property type="match status" value="1"/>
</dbReference>
<keyword evidence="8" id="KW-0282">Flagellum</keyword>
<dbReference type="GO" id="GO:0005874">
    <property type="term" value="C:microtubule"/>
    <property type="evidence" value="ECO:0007669"/>
    <property type="project" value="UniProtKB-KW"/>
</dbReference>
<dbReference type="Gene3D" id="3.40.50.300">
    <property type="entry name" value="P-loop containing nucleotide triphosphate hydrolases"/>
    <property type="match status" value="5"/>
</dbReference>
<dbReference type="Gene3D" id="1.20.920.30">
    <property type="match status" value="1"/>
</dbReference>
<feature type="domain" description="Dynein heavy chain ATP-binding dynein motor region" evidence="21">
    <location>
        <begin position="3090"/>
        <end position="3310"/>
    </location>
</feature>
<dbReference type="FunFam" id="3.40.50.300:FF:000362">
    <property type="entry name" value="Dynein, axonemal, heavy chain 6"/>
    <property type="match status" value="1"/>
</dbReference>
<dbReference type="Pfam" id="PF03028">
    <property type="entry name" value="Dynein_heavy"/>
    <property type="match status" value="1"/>
</dbReference>
<feature type="domain" description="Dynein heavy chain coiled coil stalk" evidence="19">
    <location>
        <begin position="2716"/>
        <end position="3060"/>
    </location>
</feature>
<dbReference type="GO" id="GO:0031514">
    <property type="term" value="C:motile cilium"/>
    <property type="evidence" value="ECO:0007669"/>
    <property type="project" value="UniProtKB-SubCell"/>
</dbReference>
<evidence type="ECO:0000256" key="15">
    <source>
        <dbReference type="SAM" id="Coils"/>
    </source>
</evidence>
<dbReference type="GO" id="GO:0045505">
    <property type="term" value="F:dynein intermediate chain binding"/>
    <property type="evidence" value="ECO:0007669"/>
    <property type="project" value="InterPro"/>
</dbReference>
<keyword evidence="9" id="KW-0243">Dynein</keyword>
<evidence type="ECO:0000259" key="22">
    <source>
        <dbReference type="Pfam" id="PF17852"/>
    </source>
</evidence>
<feature type="domain" description="Dynein heavy chain hydrolytic ATP-binding dynein motor region" evidence="18">
    <location>
        <begin position="1445"/>
        <end position="1771"/>
    </location>
</feature>
<dbReference type="InterPro" id="IPR042222">
    <property type="entry name" value="Dynein_2_N"/>
</dbReference>
<dbReference type="InterPro" id="IPR004273">
    <property type="entry name" value="Dynein_heavy_D6_P-loop"/>
</dbReference>
<keyword evidence="5" id="KW-0493">Microtubule</keyword>
<dbReference type="Gene3D" id="6.10.140.1060">
    <property type="match status" value="1"/>
</dbReference>
<dbReference type="FunFam" id="3.40.50.300:FF:000044">
    <property type="entry name" value="Dynein heavy chain 5, axonemal"/>
    <property type="match status" value="1"/>
</dbReference>
<keyword evidence="13" id="KW-0206">Cytoskeleton</keyword>
<evidence type="ECO:0000313" key="26">
    <source>
        <dbReference type="EMBL" id="CAH1112239.1"/>
    </source>
</evidence>
<evidence type="ECO:0000256" key="8">
    <source>
        <dbReference type="ARBA" id="ARBA00022846"/>
    </source>
</evidence>
<dbReference type="Pfam" id="PF18199">
    <property type="entry name" value="Dynein_C"/>
    <property type="match status" value="1"/>
</dbReference>
<dbReference type="FunFam" id="1.20.920.30:FF:000005">
    <property type="entry name" value="Dynein, axonemal, heavy chain 2"/>
    <property type="match status" value="1"/>
</dbReference>
<dbReference type="GO" id="GO:0005524">
    <property type="term" value="F:ATP binding"/>
    <property type="evidence" value="ECO:0007669"/>
    <property type="project" value="UniProtKB-KW"/>
</dbReference>
<evidence type="ECO:0000259" key="16">
    <source>
        <dbReference type="Pfam" id="PF03028"/>
    </source>
</evidence>
<comment type="similarity">
    <text evidence="3">Belongs to the dynein heavy chain family.</text>
</comment>
<dbReference type="SUPFAM" id="SSF52540">
    <property type="entry name" value="P-loop containing nucleoside triphosphate hydrolases"/>
    <property type="match status" value="4"/>
</dbReference>
<evidence type="ECO:0000259" key="21">
    <source>
        <dbReference type="Pfam" id="PF12781"/>
    </source>
</evidence>
<dbReference type="Pfam" id="PF12774">
    <property type="entry name" value="AAA_6"/>
    <property type="match status" value="1"/>
</dbReference>
<proteinExistence type="inferred from homology"/>
<dbReference type="EMBL" id="OV651818">
    <property type="protein sequence ID" value="CAH1112239.1"/>
    <property type="molecule type" value="Genomic_DNA"/>
</dbReference>
<keyword evidence="4" id="KW-0963">Cytoplasm</keyword>
<evidence type="ECO:0000256" key="14">
    <source>
        <dbReference type="ARBA" id="ARBA00023273"/>
    </source>
</evidence>
<evidence type="ECO:0000256" key="4">
    <source>
        <dbReference type="ARBA" id="ARBA00022490"/>
    </source>
</evidence>
<dbReference type="FunFam" id="3.40.50.300:FF:001328">
    <property type="entry name" value="Dynein heavy chain 6, axonemal"/>
    <property type="match status" value="1"/>
</dbReference>
<dbReference type="InterPro" id="IPR027417">
    <property type="entry name" value="P-loop_NTPase"/>
</dbReference>
<dbReference type="InterPro" id="IPR043160">
    <property type="entry name" value="Dynein_C_barrel"/>
</dbReference>
<dbReference type="FunFam" id="1.10.8.720:FF:000001">
    <property type="entry name" value="dynein heavy chain 7, axonemal"/>
    <property type="match status" value="1"/>
</dbReference>
<keyword evidence="14" id="KW-0966">Cell projection</keyword>
<feature type="coiled-coil region" evidence="15">
    <location>
        <begin position="2945"/>
        <end position="2993"/>
    </location>
</feature>
<evidence type="ECO:0000256" key="9">
    <source>
        <dbReference type="ARBA" id="ARBA00023017"/>
    </source>
</evidence>
<keyword evidence="10 15" id="KW-0175">Coiled coil</keyword>
<dbReference type="InterPro" id="IPR041228">
    <property type="entry name" value="Dynein_C"/>
</dbReference>
<evidence type="ECO:0000256" key="3">
    <source>
        <dbReference type="ARBA" id="ARBA00008887"/>
    </source>
</evidence>
<evidence type="ECO:0000259" key="23">
    <source>
        <dbReference type="Pfam" id="PF17857"/>
    </source>
</evidence>
<dbReference type="InterPro" id="IPR026983">
    <property type="entry name" value="DHC"/>
</dbReference>
<keyword evidence="27" id="KW-1185">Reference proteome</keyword>
<dbReference type="InterPro" id="IPR042228">
    <property type="entry name" value="Dynein_linker_3"/>
</dbReference>
<accession>A0A9P0D5B8</accession>
<evidence type="ECO:0000256" key="13">
    <source>
        <dbReference type="ARBA" id="ARBA00023212"/>
    </source>
</evidence>
<keyword evidence="7" id="KW-0067">ATP-binding</keyword>
<sequence>MDGDNAKHKTIGEGLRKRKTKFILPARGYYGDIITDLRYKHPIKSLYNIPGVVKKTKLIWSMQTERHAPIVRYLTPTSKIANLFPAERWMTFEEDKTISFPVDTFKPKVQLQHSVEPKSLPRSVAIERRRREYQSQELKTVLEKNNITLKDLLPIELLRAYTEDKTWLSFLPLDIFDDDEYDIRTPENWLEHGIIDNVRHPLPAVGFVSMEGTGDSELFPRVVLENMYDWVNVAVTDYDSDTKLWTVLTLDGRQKIYRLPRFYIMFYAEDPINFVNRIKAMLTLRAETENSIRYEFFLDCISLEGIIEMDQEMINKIVHIAISVRGMNKALVKSKFFDTLLEQIQLNYKRCMGGLDFAKHFGKNADFENLWLPRKAPEKVPERINTEMVSFEDIRNHFRWYNIYVVTETYRAMAFVNGECIKIGQMSVFTASFGAKYVTLEEFDSIQSLTRNVLLKHLRGMWMDSAVFQIRMCLGDIGKGWFDINERNAETYEVSKLKRFMELIKFKMQHALRLLVENSLNIFINLVENPCLPCVNVPNDFTWEGDLTVSQFVSKYPPIFSLQMRLNEDGASFSTNPESFQVILLKLFDEGFKQLHWIKQVHPFLLQNLSFPSDLYLSSVGLMAKELCDIRERFTAAYQKVLIPLYAYAKRFDEFIPLYNLDINHYIQNYSDEQHTAQEVKQDIIDEINRKTVLEGSIPISMIIGPFYISIDQIRGSLIAKRQDLINKMFESFTTKMREGVEDVITEYEIIYRKIQTKTDSIEIIFEKRDFMETIPMVIKGFEETTKKLVIDYDILDFFRINLSNEDFKAKWNAVGWPKKLENEIASTEALMKDEEERLLKQQLIDEVTLAEQIETYIGTCVILQGLLEFKKVHQIADECRDCWTAMKDAQQRGQMLNQRQKLFGIKVTPFDNLTKLLKEFEPYKNVWVTSSDWIKLYKQWMEQSFINIDPRIIEPTVTDMYKMIVKCSKIFAEIPGIQEIALEIKRQIDDFKPLIPVLVALRNPGLKERHWVQIGNVTGIEIVITPMTNFKSFIDQGILDYDERIITISENAIKEYQIEQTLEKMMSEWDSIYLELTPYKTTGTYVVRVSDEIQQMLDDQIVNTQQISFSPFKAPFEDRIDEWETKLRITSYVVEEWMDVQKQWMYLEPIFTSEDISKQLPVETKKYGSMERTWRRVMRNAHECPLIIQYCGDRKLWESLKDANHILQIVQKGLAEYLEVKRMVFPRFYFLSDDELIEILSQARNPLAVQPHLKKCFENVARLTIEEDLLITQMFSAEDECVDMTPTLYPVGNVESWLLSVEDVMKNTVRVELGKSMVDLMQKDRKEWVMCWPGQVVIACSQTAWTAGVEKGISDKKLREYFVDEMLVNLDSLRSLVKGILTFVQREILSALIVIEVHARDVTNKLVDLNILNVNDFDWISQLRYYWVNNEHMKVRAVNAEFQYGYEYLGNSGRLVITPLTDRCYLTLTGALHLKFGGAPAGPAGTGKTETTKDLGKAMAIQCVVFNCSDQLDFMAMGKFFKGLASSGAWACFDEFNRIDIEVLSVVAQQIATIQKAQIAKLETFFFEGVEIALKLSCAVFITMNPGYAGRTELPDNLKALFRPVSMMVPDYTLIAEISLFSFGFGNAKQLANKITSTFKLSSEQLSSQDHYDFGMRAVKTVIAVAGNLKREKPKMDERQILLRALLDVNLPKFLKDDLKLFNGIVSDLFPKMKEEAVDYGKLEKAIRASCPKFGLEDVNEFVRKVIQLYETTVVRHGLMLVGPTGSGKTKCYVILRDAITSLKGDLQPSGYPFQAVQTYVLNPKSITMGQLYGEFDPSTHEWTDGILPCLVRVGINAENKDKRWYIFDGPVDAVWIENMNTVLDDNKKLCMTSGEIIKLRDTMTMMFEVADLAVASPATVSRCGMVYLEPAVLGLDPFVNCWLRALPELVQPYEEELKTLIHYYVLPAIHFMRSKLKEILVSVDSAILICFLQLMTYKLEPVSGVRVPPQPQFLALMKGLLAPWVIFCMIWSIGCTCDNDGRVMFDKWLREKMKARADKPYFPKDAMCYDFRLHDGGFTDPTDNNEPKHPSWKNWMDGLEQYLITAEMKYSDIEVPTVNNVRNAELLGIILVNEHNVLCVGPTGTGKTLTVIAKLSKNLPKKFMCDFINFSARTSANQTQDLIDSKLDRRRRGVFGPPVLKRQVFFIDDFNMPALEVYGAQPPIELIRQWMDFGGWYDRKNIGDFRTIIDINFVAAMGPPGGGRNPVTPRLLRHFHYITFLEMEDDSKIKIFGTILRPWLTKGPSHFKSYYSPILQSTLTVFATILQELLPTPAKTHYTFNLRDLSKVFQGMLMLDAEILKDTSDLLQLWYHECCRVFQDRLVDDEDRNWFDKLLRIQIQKYFKRTPAKILGTETIVFGDFIDPTIGPGAYVQIKDFERLSQSLIYYLDDYNLQSTKPMKLVLFQDAISHISRISRILRQPMGNALLLGMGGSGRQSLTRLAAFMAEYNCFQIELTKAYGTTDWKDDLKNVMLSAGLLLRETVFLFSDTQIKSESFLEDLNNVLNSGDVPNIYAPEELDRIYQGMKGPVQELGLTATKSNLFAVYQRMVKSYLHVVLAMSPIGEVFRARLRQFPALVNCCTIDWFSPWPDSALQSVALRFLKDVQNFNVPEYVMTGIVIVFQYMHASVVEASERYLQELSRHNYVTPTSYLELLSSYTELMNTKRGNLSGNINRLQIGLSKLQNTSEEVANLQEQLRVMKPALQIAAKDAEIMIQKIALDTEVAEETKRMVQKEEHEALNKAAESEEIAEDAQRDLDEAMPALLAAERSLKALNKNDIVEVKSMKKPPAGVVTVIEAICIVKGIKPVKIPGPKVGQKLLDFWEPGRAMLSDPQSFLTSLMQFDKESITEEMVGKLKKYVKDPGFTPEKIAKISKACQSLCIWIHAMYKFFHVNQAVLPKKAALKKAEEDLAATEKALAAAKERMKQVLDGLKFLEDSLAKKIGEKEEKEQSIILCEDRMNRAIRLINGLAEEKIRWIQTIIDLNANIVNITGDILICSGCVAYLTPFTDAYRRKLFNDWLKVMKQHQIPFTENCSPVSVLGEPVQIRLWQLDGLPRDNLSTENAVLVACSRRWPLFIDPQGQANKWVKNMGKSMGLTIVKLADKDLMRSIESSIRFGKAVLIENVLEELDPSLDPVLLRQVFLQSGTRVIKLGDVVVPYDENFKLYITTKLPNPHYTPEVSIKVLIVNFTVVSSGLQDQLLALVVAQERPDLEEQRAQIVVGIATMKHELKEIQDRILYKLSSSEISPIEDLDFIITLEASKVKSNDIKNKVESAEITQIDIDNTRALYIPVANRAQILFFCVADLSKVDPMYQYSLEWFVGIFVSSMAETEKAEVIEERVNIINNYFTFNLYTNVCRSLFEKNKLHFAFLLCIRILTDVGEINLQEWQHFLAGGLPTKDLPNPAPSWLSIRAWNEILSLYSLKSLRIVVNTFPKYIEQYKAIFESMEPHRERLPEDIDTVLDDFQKLIVLKSLRPDKVTNAMQDYLALKIGQQFIEPQSSDLSAMYKDSGPTIPLIFVLSTGTDPAAELYKFADRMRMTKRMFSISLGQGQGPRAEKMLHSGVEIGSWVFFQNCHLAPSWMPRLERTMESISPDDCHRDFRVWLTSTPSPHFPVSILQNGTKMTIEPPSGLKANLMRSYRNQVSEYIEFIQSEHPKSPSYRFLVFALCLFHGIVIERRKFGPLGFNIPYDFTDGDLKICISQLHMFLVEYTEVPFKVLSYTAGQINYGGRVTDDWDRRCLMNILADYYKPEVMDPTFKFDSKGIYKQLRVEIIFNDYLDYIKSLPINDDPDIFGLHANADITFAQSKTFLCLSTLLKLQPKIAGAGGGSQEDATSSTAKIILEQIPHRFDINLISERYPVLYEESLNTVILQEAIRYNKLLFAIKSSLSDLLKALKGLVVMSEALERMTQSMANNLVPALWAGKAYPSLKPLGAWVTDLKARCKFLDTWVDEGIPPAFWISGFYFPQAFLTGTLQNFARRNILSIDTISFCFEVLDEFPEEKPADGCCIYGLFVEGCRWNPEIRLLDESKPKELYTDMPVIWLVPEENHVPASSGIYQCPIYKTLTRAGTLSTTGHSTNYVLTVEIPSEQPQRHWIKRGVALICALDY</sequence>
<dbReference type="FunFam" id="1.20.1270.280:FF:000001">
    <property type="entry name" value="dynein heavy chain 7, axonemal"/>
    <property type="match status" value="1"/>
</dbReference>
<dbReference type="GO" id="GO:0008569">
    <property type="term" value="F:minus-end-directed microtubule motor activity"/>
    <property type="evidence" value="ECO:0007669"/>
    <property type="project" value="InterPro"/>
</dbReference>
<dbReference type="FunFam" id="1.20.58.1120:FF:000001">
    <property type="entry name" value="dynein heavy chain 2, axonemal"/>
    <property type="match status" value="1"/>
</dbReference>
<dbReference type="Pfam" id="PF17852">
    <property type="entry name" value="Dynein_AAA_lid"/>
    <property type="match status" value="1"/>
</dbReference>
<dbReference type="Gene3D" id="1.20.140.100">
    <property type="entry name" value="Dynein heavy chain, N-terminal domain 2"/>
    <property type="match status" value="1"/>
</dbReference>
<dbReference type="InterPro" id="IPR043157">
    <property type="entry name" value="Dynein_AAA1S"/>
</dbReference>
<evidence type="ECO:0000256" key="1">
    <source>
        <dbReference type="ARBA" id="ARBA00004230"/>
    </source>
</evidence>
<dbReference type="InterPro" id="IPR024743">
    <property type="entry name" value="Dynein_HC_stalk"/>
</dbReference>
<dbReference type="FunFam" id="3.10.490.20:FF:000001">
    <property type="entry name" value="dynein heavy chain 7, axonemal"/>
    <property type="match status" value="1"/>
</dbReference>
<dbReference type="Pfam" id="PF08393">
    <property type="entry name" value="DHC_N2"/>
    <property type="match status" value="1"/>
</dbReference>
<dbReference type="Gene3D" id="1.20.58.1120">
    <property type="match status" value="1"/>
</dbReference>
<dbReference type="Proteomes" id="UP001153636">
    <property type="component" value="Chromosome 6"/>
</dbReference>
<feature type="domain" description="Dynein heavy chain AAA 5 extension" evidence="22">
    <location>
        <begin position="1939"/>
        <end position="2056"/>
    </location>
</feature>
<feature type="domain" description="Dynein heavy chain region D6 P-loop" evidence="16">
    <location>
        <begin position="3554"/>
        <end position="3667"/>
    </location>
</feature>
<dbReference type="Gene3D" id="1.10.8.710">
    <property type="match status" value="1"/>
</dbReference>
<dbReference type="FunFam" id="3.40.50.300:FF:001145">
    <property type="entry name" value="Putative dynein heavy chain"/>
    <property type="match status" value="1"/>
</dbReference>
<protein>
    <recommendedName>
        <fullName evidence="28">Dynein heavy chain 1, axonemal</fullName>
    </recommendedName>
</protein>
<feature type="domain" description="Dynein heavy chain C-terminal" evidence="25">
    <location>
        <begin position="3850"/>
        <end position="4147"/>
    </location>
</feature>
<dbReference type="Pfam" id="PF12775">
    <property type="entry name" value="AAA_7"/>
    <property type="match status" value="1"/>
</dbReference>
<dbReference type="Pfam" id="PF18198">
    <property type="entry name" value="AAA_lid_11"/>
    <property type="match status" value="1"/>
</dbReference>
<dbReference type="InterPro" id="IPR041466">
    <property type="entry name" value="Dynein_AAA5_ext"/>
</dbReference>
<dbReference type="Gene3D" id="1.10.8.720">
    <property type="entry name" value="Region D6 of dynein motor"/>
    <property type="match status" value="1"/>
</dbReference>
<dbReference type="PANTHER" id="PTHR22878:SF73">
    <property type="entry name" value="DYNEIN AXONEMAL HEAVY CHAIN 1"/>
    <property type="match status" value="1"/>
</dbReference>
<dbReference type="InterPro" id="IPR013602">
    <property type="entry name" value="Dynein_heavy_linker"/>
</dbReference>
<dbReference type="InterPro" id="IPR041589">
    <property type="entry name" value="DNAH3_AAA_lid_1"/>
</dbReference>
<dbReference type="GO" id="GO:0051959">
    <property type="term" value="F:dynein light intermediate chain binding"/>
    <property type="evidence" value="ECO:0007669"/>
    <property type="project" value="InterPro"/>
</dbReference>
<evidence type="ECO:0000259" key="25">
    <source>
        <dbReference type="Pfam" id="PF18199"/>
    </source>
</evidence>
<keyword evidence="12" id="KW-0505">Motor protein</keyword>
<dbReference type="InterPro" id="IPR041658">
    <property type="entry name" value="AAA_lid_11"/>
</dbReference>
<feature type="domain" description="Dynein heavy chain AAA lid" evidence="24">
    <location>
        <begin position="3705"/>
        <end position="3842"/>
    </location>
</feature>
<reference evidence="26" key="1">
    <citation type="submission" date="2022-01" db="EMBL/GenBank/DDBJ databases">
        <authorList>
            <person name="King R."/>
        </authorList>
    </citation>
    <scope>NUCLEOTIDE SEQUENCE</scope>
</reference>
<dbReference type="Pfam" id="PF12781">
    <property type="entry name" value="AAA_9"/>
    <property type="match status" value="1"/>
</dbReference>
<keyword evidence="11" id="KW-0969">Cilium</keyword>
<evidence type="ECO:0000313" key="27">
    <source>
        <dbReference type="Proteomes" id="UP001153636"/>
    </source>
</evidence>
<evidence type="ECO:0008006" key="28">
    <source>
        <dbReference type="Google" id="ProtNLM"/>
    </source>
</evidence>
<dbReference type="GO" id="GO:0005930">
    <property type="term" value="C:axoneme"/>
    <property type="evidence" value="ECO:0007669"/>
    <property type="project" value="UniProtKB-SubCell"/>
</dbReference>
<dbReference type="Pfam" id="PF12777">
    <property type="entry name" value="MT"/>
    <property type="match status" value="1"/>
</dbReference>
<dbReference type="Gene3D" id="1.10.287.2620">
    <property type="match status" value="1"/>
</dbReference>
<dbReference type="InterPro" id="IPR024317">
    <property type="entry name" value="Dynein_heavy_chain_D4_dom"/>
</dbReference>
<evidence type="ECO:0000259" key="18">
    <source>
        <dbReference type="Pfam" id="PF12774"/>
    </source>
</evidence>
<keyword evidence="6" id="KW-0547">Nucleotide-binding</keyword>
<dbReference type="Pfam" id="PF17857">
    <property type="entry name" value="AAA_lid_1"/>
    <property type="match status" value="1"/>
</dbReference>
<comment type="subcellular location">
    <subcellularLocation>
        <location evidence="1">Cell projection</location>
        <location evidence="1">Cilium</location>
        <location evidence="1">Flagellum</location>
    </subcellularLocation>
    <subcellularLocation>
        <location evidence="2">Cytoplasm</location>
        <location evidence="2">Cytoskeleton</location>
        <location evidence="2">Cilium axoneme</location>
    </subcellularLocation>
</comment>
<evidence type="ECO:0000259" key="20">
    <source>
        <dbReference type="Pfam" id="PF12780"/>
    </source>
</evidence>
<evidence type="ECO:0000256" key="10">
    <source>
        <dbReference type="ARBA" id="ARBA00023054"/>
    </source>
</evidence>
<evidence type="ECO:0000256" key="2">
    <source>
        <dbReference type="ARBA" id="ARBA00004430"/>
    </source>
</evidence>
<dbReference type="InterPro" id="IPR035699">
    <property type="entry name" value="AAA_6"/>
</dbReference>
<dbReference type="Gene3D" id="1.10.8.1220">
    <property type="match status" value="1"/>
</dbReference>
<name>A0A9P0D5B8_9CUCU</name>
<dbReference type="GO" id="GO:0030286">
    <property type="term" value="C:dynein complex"/>
    <property type="evidence" value="ECO:0007669"/>
    <property type="project" value="UniProtKB-KW"/>
</dbReference>
<feature type="domain" description="Dynein heavy chain AAA module D4" evidence="20">
    <location>
        <begin position="2441"/>
        <end position="2702"/>
    </location>
</feature>
<dbReference type="PANTHER" id="PTHR22878">
    <property type="entry name" value="DYNEIN HEAVY CHAIN 6, AXONEMAL-LIKE-RELATED"/>
    <property type="match status" value="1"/>
</dbReference>
<dbReference type="FunFam" id="1.20.140.100:FF:000004">
    <property type="entry name" value="Dynein axonemal heavy chain 6"/>
    <property type="match status" value="1"/>
</dbReference>